<feature type="non-terminal residue" evidence="1">
    <location>
        <position position="242"/>
    </location>
</feature>
<reference evidence="1" key="1">
    <citation type="journal article" date="2014" name="Front. Microbiol.">
        <title>High frequency of phylogenetically diverse reductive dehalogenase-homologous genes in deep subseafloor sedimentary metagenomes.</title>
        <authorList>
            <person name="Kawai M."/>
            <person name="Futagami T."/>
            <person name="Toyoda A."/>
            <person name="Takaki Y."/>
            <person name="Nishi S."/>
            <person name="Hori S."/>
            <person name="Arai W."/>
            <person name="Tsubouchi T."/>
            <person name="Morono Y."/>
            <person name="Uchiyama I."/>
            <person name="Ito T."/>
            <person name="Fujiyama A."/>
            <person name="Inagaki F."/>
            <person name="Takami H."/>
        </authorList>
    </citation>
    <scope>NUCLEOTIDE SEQUENCE</scope>
    <source>
        <strain evidence="1">Expedition CK06-06</strain>
    </source>
</reference>
<evidence type="ECO:0000313" key="1">
    <source>
        <dbReference type="EMBL" id="GAG38049.1"/>
    </source>
</evidence>
<name>X0X4B2_9ZZZZ</name>
<protein>
    <submittedName>
        <fullName evidence="1">Uncharacterized protein</fullName>
    </submittedName>
</protein>
<dbReference type="EMBL" id="BARS01040653">
    <property type="protein sequence ID" value="GAG38049.1"/>
    <property type="molecule type" value="Genomic_DNA"/>
</dbReference>
<organism evidence="1">
    <name type="scientific">marine sediment metagenome</name>
    <dbReference type="NCBI Taxonomy" id="412755"/>
    <lineage>
        <taxon>unclassified sequences</taxon>
        <taxon>metagenomes</taxon>
        <taxon>ecological metagenomes</taxon>
    </lineage>
</organism>
<dbReference type="Pfam" id="PF25209">
    <property type="entry name" value="Phage_capsid_4"/>
    <property type="match status" value="1"/>
</dbReference>
<dbReference type="AlphaFoldDB" id="X0X4B2"/>
<gene>
    <name evidence="1" type="ORF">S01H1_61934</name>
</gene>
<sequence length="242" mass="25715">MERGWQYRGLTANDVATKLLRSRGLGVPNTKLELITAAMATAEMSGLLARVADAQVRSTYSEGADSTRGWIIARDRQSFLAVEAIRIAAAELEVLPRGGQATPALLADATESFQVARFARTFSVDAQDIADGGLDRLLDLVQVAVLGASRTRKNLIYSVLLANTSLDADSTALFHSDHSNLGTGVLGTASLEDGLAAIAKQQDTTVNPSVNLNLLGRYLIVPSALRIVAMTLVHDIQVADDA</sequence>
<accession>X0X4B2</accession>
<comment type="caution">
    <text evidence="1">The sequence shown here is derived from an EMBL/GenBank/DDBJ whole genome shotgun (WGS) entry which is preliminary data.</text>
</comment>
<proteinExistence type="predicted"/>